<dbReference type="InterPro" id="IPR000717">
    <property type="entry name" value="PCI_dom"/>
</dbReference>
<dbReference type="EMBL" id="SUNJ01001939">
    <property type="protein sequence ID" value="TPP66385.1"/>
    <property type="molecule type" value="Genomic_DNA"/>
</dbReference>
<evidence type="ECO:0000259" key="4">
    <source>
        <dbReference type="PROSITE" id="PS50250"/>
    </source>
</evidence>
<dbReference type="GO" id="GO:0008541">
    <property type="term" value="C:proteasome regulatory particle, lid subcomplex"/>
    <property type="evidence" value="ECO:0007669"/>
    <property type="project" value="TreeGrafter"/>
</dbReference>
<accession>A0A504Z113</accession>
<organism evidence="5 6">
    <name type="scientific">Fasciola gigantica</name>
    <name type="common">Giant liver fluke</name>
    <dbReference type="NCBI Taxonomy" id="46835"/>
    <lineage>
        <taxon>Eukaryota</taxon>
        <taxon>Metazoa</taxon>
        <taxon>Spiralia</taxon>
        <taxon>Lophotrochozoa</taxon>
        <taxon>Platyhelminthes</taxon>
        <taxon>Trematoda</taxon>
        <taxon>Digenea</taxon>
        <taxon>Plagiorchiida</taxon>
        <taxon>Echinostomata</taxon>
        <taxon>Echinostomatoidea</taxon>
        <taxon>Fasciolidae</taxon>
        <taxon>Fasciola</taxon>
    </lineage>
</organism>
<dbReference type="InterPro" id="IPR040896">
    <property type="entry name" value="RPN5_C"/>
</dbReference>
<keyword evidence="3" id="KW-0175">Coiled coil</keyword>
<dbReference type="AlphaFoldDB" id="A0A504Z113"/>
<dbReference type="PROSITE" id="PS50250">
    <property type="entry name" value="PCI"/>
    <property type="match status" value="1"/>
</dbReference>
<dbReference type="Pfam" id="PF22241">
    <property type="entry name" value="PSMD12-CSN4_N"/>
    <property type="match status" value="1"/>
</dbReference>
<dbReference type="Proteomes" id="UP000316759">
    <property type="component" value="Unassembled WGS sequence"/>
</dbReference>
<keyword evidence="6" id="KW-1185">Reference proteome</keyword>
<dbReference type="Pfam" id="PF18098">
    <property type="entry name" value="RPN5_C"/>
    <property type="match status" value="1"/>
</dbReference>
<dbReference type="InterPro" id="IPR036390">
    <property type="entry name" value="WH_DNA-bd_sf"/>
</dbReference>
<dbReference type="Gene3D" id="1.10.10.10">
    <property type="entry name" value="Winged helix-like DNA-binding domain superfamily/Winged helix DNA-binding domain"/>
    <property type="match status" value="1"/>
</dbReference>
<dbReference type="OrthoDB" id="268763at2759"/>
<comment type="similarity">
    <text evidence="1">Belongs to the proteasome subunit p55 family.</text>
</comment>
<evidence type="ECO:0000256" key="3">
    <source>
        <dbReference type="SAM" id="Coils"/>
    </source>
</evidence>
<dbReference type="FunFam" id="1.10.10.10:FF:000070">
    <property type="entry name" value="26S proteasome non-ATPase regulatory subunit 12"/>
    <property type="match status" value="1"/>
</dbReference>
<dbReference type="PANTHER" id="PTHR10855">
    <property type="entry name" value="26S PROTEASOME NON-ATPASE REGULATORY SUBUNIT 12/COP9 SIGNALOSOME COMPLEX SUBUNIT 4"/>
    <property type="match status" value="1"/>
</dbReference>
<sequence length="455" mass="52823">MSDGRLQKMDVDYSSTVDELIPVVKSLAQAGNIDGALEQCAGLEKQTRMVKLHVSNPLKASDAISTGRLLEVMVEILAEGGKWEQLNRHLETMTKKRNQLKQAVTKMVQKVLTYLDTTPDEETKLALIASLRNVTEGKIYVEVERARLTRELARIKESHGQIDEAASVLQELQVETFGSMEKKEKVEFMLEQIRLGLAKKDYIRTQIISRKISPKFFADGAHEELKLKYYHLMIELNLQDDQYLNISKHYWEVYNTKSIQEDEAKRLLALKHVIVYLLLAKYDNEQHDLMCRRKILGDMEKIPAYLEMLKAFTTQELLRWDDFQSQYGPILHAETDVFSTEKSPERAEKRWGDLHSRLVEHNIRVIAEYYTKIRLQRMAQLLDLDTEKAEQYLSEMVVNKTIIAKIDRLEGVVHFTETKTPTEVLNDWSYNTRSLMTLINQATHLINKERVLHAM</sequence>
<dbReference type="Pfam" id="PF01399">
    <property type="entry name" value="PCI"/>
    <property type="match status" value="1"/>
</dbReference>
<dbReference type="SUPFAM" id="SSF46785">
    <property type="entry name" value="Winged helix' DNA-binding domain"/>
    <property type="match status" value="1"/>
</dbReference>
<name>A0A504Z113_FASGI</name>
<evidence type="ECO:0000256" key="2">
    <source>
        <dbReference type="ARBA" id="ARBA00022942"/>
    </source>
</evidence>
<evidence type="ECO:0000256" key="1">
    <source>
        <dbReference type="ARBA" id="ARBA00006397"/>
    </source>
</evidence>
<comment type="caution">
    <text evidence="5">The sequence shown here is derived from an EMBL/GenBank/DDBJ whole genome shotgun (WGS) entry which is preliminary data.</text>
</comment>
<feature type="domain" description="PCI" evidence="4">
    <location>
        <begin position="245"/>
        <end position="420"/>
    </location>
</feature>
<dbReference type="InterPro" id="IPR036388">
    <property type="entry name" value="WH-like_DNA-bd_sf"/>
</dbReference>
<dbReference type="InterPro" id="IPR040134">
    <property type="entry name" value="PSMD12/CSN4"/>
</dbReference>
<evidence type="ECO:0000313" key="6">
    <source>
        <dbReference type="Proteomes" id="UP000316759"/>
    </source>
</evidence>
<dbReference type="GO" id="GO:0005737">
    <property type="term" value="C:cytoplasm"/>
    <property type="evidence" value="ECO:0007669"/>
    <property type="project" value="TreeGrafter"/>
</dbReference>
<dbReference type="InterPro" id="IPR054559">
    <property type="entry name" value="PSMD12-CSN4-like_N"/>
</dbReference>
<dbReference type="GO" id="GO:0005634">
    <property type="term" value="C:nucleus"/>
    <property type="evidence" value="ECO:0007669"/>
    <property type="project" value="UniProtKB-ARBA"/>
</dbReference>
<keyword evidence="2 5" id="KW-0647">Proteasome</keyword>
<evidence type="ECO:0000313" key="5">
    <source>
        <dbReference type="EMBL" id="TPP66385.1"/>
    </source>
</evidence>
<gene>
    <name evidence="5" type="ORF">FGIG_12102</name>
</gene>
<feature type="coiled-coil region" evidence="3">
    <location>
        <begin position="83"/>
        <end position="110"/>
    </location>
</feature>
<dbReference type="PANTHER" id="PTHR10855:SF1">
    <property type="entry name" value="26S PROTEASOME NON-ATPASE REGULATORY SUBUNIT 12"/>
    <property type="match status" value="1"/>
</dbReference>
<reference evidence="5 6" key="1">
    <citation type="submission" date="2019-04" db="EMBL/GenBank/DDBJ databases">
        <title>Annotation for the trematode Fasciola gigantica.</title>
        <authorList>
            <person name="Choi Y.-J."/>
        </authorList>
    </citation>
    <scope>NUCLEOTIDE SEQUENCE [LARGE SCALE GENOMIC DNA]</scope>
    <source>
        <strain evidence="5">Uganda_cow_1</strain>
    </source>
</reference>
<protein>
    <submittedName>
        <fullName evidence="5">26S proteasome non-ATPase regulatory subunit</fullName>
    </submittedName>
</protein>
<dbReference type="SMART" id="SM00088">
    <property type="entry name" value="PINT"/>
    <property type="match status" value="1"/>
</dbReference>
<dbReference type="STRING" id="46835.A0A504Z113"/>
<proteinExistence type="inferred from homology"/>